<evidence type="ECO:0000256" key="5">
    <source>
        <dbReference type="ARBA" id="ARBA00023244"/>
    </source>
</evidence>
<comment type="catalytic activity">
    <reaction evidence="6">
        <text>precorrin-2 + NAD(+) = sirohydrochlorin + NADH + 2 H(+)</text>
        <dbReference type="Rhea" id="RHEA:15613"/>
        <dbReference type="ChEBI" id="CHEBI:15378"/>
        <dbReference type="ChEBI" id="CHEBI:57540"/>
        <dbReference type="ChEBI" id="CHEBI:57945"/>
        <dbReference type="ChEBI" id="CHEBI:58351"/>
        <dbReference type="ChEBI" id="CHEBI:58827"/>
        <dbReference type="EC" id="1.3.1.76"/>
    </reaction>
</comment>
<protein>
    <recommendedName>
        <fullName evidence="2">precorrin-2 dehydrogenase</fullName>
        <ecNumber evidence="2">1.3.1.76</ecNumber>
    </recommendedName>
</protein>
<comment type="caution">
    <text evidence="8">The sequence shown here is derived from an EMBL/GenBank/DDBJ whole genome shotgun (WGS) entry which is preliminary data.</text>
</comment>
<dbReference type="AlphaFoldDB" id="E6PXE9"/>
<keyword evidence="3 8" id="KW-0560">Oxidoreductase</keyword>
<dbReference type="EMBL" id="CABN01000033">
    <property type="protein sequence ID" value="CBH99608.1"/>
    <property type="molecule type" value="Genomic_DNA"/>
</dbReference>
<gene>
    <name evidence="8" type="ORF">CARN3_0546</name>
</gene>
<evidence type="ECO:0000256" key="2">
    <source>
        <dbReference type="ARBA" id="ARBA00012400"/>
    </source>
</evidence>
<dbReference type="PANTHER" id="PTHR35330">
    <property type="entry name" value="SIROHEME BIOSYNTHESIS PROTEIN MET8"/>
    <property type="match status" value="1"/>
</dbReference>
<feature type="domain" description="Siroheme synthase central" evidence="7">
    <location>
        <begin position="127"/>
        <end position="153"/>
    </location>
</feature>
<dbReference type="GO" id="GO:0019354">
    <property type="term" value="P:siroheme biosynthetic process"/>
    <property type="evidence" value="ECO:0007669"/>
    <property type="project" value="UniProtKB-UniPathway"/>
</dbReference>
<accession>E6PXE9</accession>
<evidence type="ECO:0000256" key="1">
    <source>
        <dbReference type="ARBA" id="ARBA00005010"/>
    </source>
</evidence>
<dbReference type="EC" id="1.3.1.76" evidence="2"/>
<dbReference type="InterPro" id="IPR028281">
    <property type="entry name" value="Sirohaem_synthase_central"/>
</dbReference>
<evidence type="ECO:0000256" key="4">
    <source>
        <dbReference type="ARBA" id="ARBA00023027"/>
    </source>
</evidence>
<keyword evidence="4" id="KW-0520">NAD</keyword>
<organism evidence="8">
    <name type="scientific">mine drainage metagenome</name>
    <dbReference type="NCBI Taxonomy" id="410659"/>
    <lineage>
        <taxon>unclassified sequences</taxon>
        <taxon>metagenomes</taxon>
        <taxon>ecological metagenomes</taxon>
    </lineage>
</organism>
<dbReference type="UniPathway" id="UPA00262">
    <property type="reaction ID" value="UER00222"/>
</dbReference>
<dbReference type="InterPro" id="IPR028161">
    <property type="entry name" value="Met8-like"/>
</dbReference>
<evidence type="ECO:0000256" key="3">
    <source>
        <dbReference type="ARBA" id="ARBA00023002"/>
    </source>
</evidence>
<keyword evidence="5" id="KW-0627">Porphyrin biosynthesis</keyword>
<dbReference type="SUPFAM" id="SSF51735">
    <property type="entry name" value="NAD(P)-binding Rossmann-fold domains"/>
    <property type="match status" value="1"/>
</dbReference>
<comment type="pathway">
    <text evidence="1">Porphyrin-containing compound metabolism; siroheme biosynthesis; sirohydrochlorin from precorrin-2: step 1/1.</text>
</comment>
<dbReference type="SUPFAM" id="SSF75615">
    <property type="entry name" value="Siroheme synthase middle domains-like"/>
    <property type="match status" value="1"/>
</dbReference>
<reference evidence="8" key="1">
    <citation type="submission" date="2009-10" db="EMBL/GenBank/DDBJ databases">
        <title>Diversity of trophic interactions inside an arsenic-rich microbial ecosystem.</title>
        <authorList>
            <person name="Bertin P.N."/>
            <person name="Heinrich-Salmeron A."/>
            <person name="Pelletier E."/>
            <person name="Goulhen-Chollet F."/>
            <person name="Arsene-Ploetze F."/>
            <person name="Gallien S."/>
            <person name="Calteau A."/>
            <person name="Vallenet D."/>
            <person name="Casiot C."/>
            <person name="Chane-Woon-Ming B."/>
            <person name="Giloteaux L."/>
            <person name="Barakat M."/>
            <person name="Bonnefoy V."/>
            <person name="Bruneel O."/>
            <person name="Chandler M."/>
            <person name="Cleiss J."/>
            <person name="Duran R."/>
            <person name="Elbaz-Poulichet F."/>
            <person name="Fonknechten N."/>
            <person name="Lauga B."/>
            <person name="Mornico D."/>
            <person name="Ortet P."/>
            <person name="Schaeffer C."/>
            <person name="Siguier P."/>
            <person name="Alexander Thil Smith A."/>
            <person name="Van Dorsselaer A."/>
            <person name="Weissenbach J."/>
            <person name="Medigue C."/>
            <person name="Le Paslier D."/>
        </authorList>
    </citation>
    <scope>NUCLEOTIDE SEQUENCE</scope>
</reference>
<evidence type="ECO:0000256" key="6">
    <source>
        <dbReference type="ARBA" id="ARBA00047561"/>
    </source>
</evidence>
<dbReference type="Gene3D" id="3.30.160.110">
    <property type="entry name" value="Siroheme synthase, domain 2"/>
    <property type="match status" value="1"/>
</dbReference>
<dbReference type="InterPro" id="IPR036291">
    <property type="entry name" value="NAD(P)-bd_dom_sf"/>
</dbReference>
<dbReference type="Gene3D" id="3.40.50.720">
    <property type="entry name" value="NAD(P)-binding Rossmann-like Domain"/>
    <property type="match status" value="1"/>
</dbReference>
<proteinExistence type="predicted"/>
<name>E6PXE9_9ZZZZ</name>
<dbReference type="GO" id="GO:0004325">
    <property type="term" value="F:ferrochelatase activity"/>
    <property type="evidence" value="ECO:0007669"/>
    <property type="project" value="InterPro"/>
</dbReference>
<evidence type="ECO:0000313" key="8">
    <source>
        <dbReference type="EMBL" id="CBH99608.1"/>
    </source>
</evidence>
<dbReference type="Pfam" id="PF13241">
    <property type="entry name" value="NAD_binding_7"/>
    <property type="match status" value="1"/>
</dbReference>
<dbReference type="InterPro" id="IPR006367">
    <property type="entry name" value="Sirohaem_synthase_N"/>
</dbReference>
<dbReference type="GO" id="GO:0043115">
    <property type="term" value="F:precorrin-2 dehydrogenase activity"/>
    <property type="evidence" value="ECO:0007669"/>
    <property type="project" value="UniProtKB-EC"/>
</dbReference>
<sequence length="216" mass="23802">METEALHIMEMFPIFFKLEARPCLVVGAGKIAAPKIDSLLRAGGCVTVVAPRALPELSARAETGEFEWHQREFASGDLNGAFLVIAATDLQSVNHAVAEEARARKVLCNSVDDPPDCDFFYPSVVRRGDLQIAISTAGKSPALAQRLRQEIDALVPEDTGEWLDALGATRQRMLEAFPLSEERKRALHLLALREHCEPENCPVQQTLDRMLGARKS</sequence>
<dbReference type="Pfam" id="PF14824">
    <property type="entry name" value="Sirohm_synth_M"/>
    <property type="match status" value="1"/>
</dbReference>
<dbReference type="PANTHER" id="PTHR35330:SF1">
    <property type="entry name" value="SIROHEME BIOSYNTHESIS PROTEIN MET8"/>
    <property type="match status" value="1"/>
</dbReference>
<dbReference type="NCBIfam" id="TIGR01470">
    <property type="entry name" value="cysG_Nterm"/>
    <property type="match status" value="1"/>
</dbReference>
<evidence type="ECO:0000259" key="7">
    <source>
        <dbReference type="Pfam" id="PF14824"/>
    </source>
</evidence>